<protein>
    <recommendedName>
        <fullName evidence="3">DUF6535 domain-containing protein</fullName>
    </recommendedName>
</protein>
<feature type="transmembrane region" description="Helical" evidence="2">
    <location>
        <begin position="349"/>
        <end position="368"/>
    </location>
</feature>
<keyword evidence="2" id="KW-0812">Transmembrane</keyword>
<feature type="compositionally biased region" description="Basic and acidic residues" evidence="1">
    <location>
        <begin position="10"/>
        <end position="30"/>
    </location>
</feature>
<evidence type="ECO:0000259" key="3">
    <source>
        <dbReference type="Pfam" id="PF20153"/>
    </source>
</evidence>
<keyword evidence="5" id="KW-1185">Reference proteome</keyword>
<dbReference type="EMBL" id="KZ293429">
    <property type="protein sequence ID" value="PBK69476.1"/>
    <property type="molecule type" value="Genomic_DNA"/>
</dbReference>
<feature type="domain" description="DUF6535" evidence="3">
    <location>
        <begin position="126"/>
        <end position="306"/>
    </location>
</feature>
<proteinExistence type="predicted"/>
<feature type="region of interest" description="Disordered" evidence="1">
    <location>
        <begin position="1"/>
        <end position="72"/>
    </location>
</feature>
<feature type="compositionally biased region" description="Polar residues" evidence="1">
    <location>
        <begin position="48"/>
        <end position="57"/>
    </location>
</feature>
<feature type="transmembrane region" description="Helical" evidence="2">
    <location>
        <begin position="312"/>
        <end position="337"/>
    </location>
</feature>
<dbReference type="InterPro" id="IPR045338">
    <property type="entry name" value="DUF6535"/>
</dbReference>
<organism evidence="4 5">
    <name type="scientific">Armillaria solidipes</name>
    <dbReference type="NCBI Taxonomy" id="1076256"/>
    <lineage>
        <taxon>Eukaryota</taxon>
        <taxon>Fungi</taxon>
        <taxon>Dikarya</taxon>
        <taxon>Basidiomycota</taxon>
        <taxon>Agaricomycotina</taxon>
        <taxon>Agaricomycetes</taxon>
        <taxon>Agaricomycetidae</taxon>
        <taxon>Agaricales</taxon>
        <taxon>Marasmiineae</taxon>
        <taxon>Physalacriaceae</taxon>
        <taxon>Armillaria</taxon>
    </lineage>
</organism>
<feature type="transmembrane region" description="Helical" evidence="2">
    <location>
        <begin position="148"/>
        <end position="167"/>
    </location>
</feature>
<dbReference type="Proteomes" id="UP000218334">
    <property type="component" value="Unassembled WGS sequence"/>
</dbReference>
<dbReference type="AlphaFoldDB" id="A0A2H3C2F4"/>
<feature type="transmembrane region" description="Helical" evidence="2">
    <location>
        <begin position="277"/>
        <end position="306"/>
    </location>
</feature>
<evidence type="ECO:0000256" key="1">
    <source>
        <dbReference type="SAM" id="MobiDB-lite"/>
    </source>
</evidence>
<sequence>MPSIDIIQDVDDKNLQRLPHDTQGDARTSDDPAGDSQPEAQQPARPAHNTQGDTGMSNDPADDSQPLDINENSTAYSLPRWRKLLRSVFGIQQRGFQVGGNDPFDYEQRFPEDKRYEELGPLARVWRTYLEECGAFDIEMLEGWRDGLDVLLVFAGLFSAVVTTFVVQTSQNLQVDYSQVMATLLFELIDVQRAAANGTLVNDVSRSDLTPFSDFRPTISDSLVNGLWFTSLSFSLATALFAVLTKQWIHQYIAMPKGTPQDRCRVRQFRYMGLEQWGVGFIIGLLPLLLSMSLGIFLVGLVLFLVPLQAAIASIVGSITLISFAAYFVSNFLPIMYPSCPDKTPLSQYIFLSYTYIIHLITLVSSALTPMKPPPRKFRDIERAAVEHRADDLDVHALGWLLNMSSNPSVQNIVIQSTSALPLRSVEPLKQYVERFLEMFTDNLPCMVITRQESIIDRLIRVSLRFNIHSFLGILSRMMEMHSRLSTETHAEVLCFDDLGSSRTDEILNLVKAQFPESQDKRLCLQPIVWAHLLQELLPFTLESGLIPLFLMIPPSYWRVDYKPPPLFPKNGMKMRSISDEDHRAVSLETAISTYLYPDIADALFEGFTQVEDSIFHPDPATDDFPAPQDPRLLLLLMLAGSPSI</sequence>
<reference evidence="4" key="1">
    <citation type="journal article" date="2017" name="Nat. Ecol. Evol.">
        <title>Lineage-specific genetic innovations streamline the genomes of Armillaria species to pathogenesis.</title>
        <authorList>
            <consortium name="DOE Joint Genome Institute"/>
            <person name="Sipos G."/>
            <person name="Prasanna A.N."/>
            <person name="Walter M.C."/>
            <person name="O'Connor E."/>
            <person name="Balint B."/>
            <person name="Krizsan K."/>
            <person name="Kiss B."/>
            <person name="Hess J."/>
            <person name="Varga T."/>
            <person name="Slot J."/>
            <person name="Riley R."/>
            <person name="Boka B."/>
            <person name="Rigling D."/>
            <person name="Barry K."/>
            <person name="Lee J."/>
            <person name="Mihaltcheva S."/>
            <person name="LaButti K."/>
            <person name="Lipzen A."/>
            <person name="Waldron R."/>
            <person name="Moloney N.M."/>
            <person name="Sperisen C."/>
            <person name="Kredics L."/>
            <person name="Vagvolgyi C."/>
            <person name="Patrignani A."/>
            <person name="Fitzpatrick D."/>
            <person name="Nagy I."/>
            <person name="Doyle S."/>
            <person name="Anderson J."/>
            <person name="Grigoriev I.V."/>
            <person name="Guldener U."/>
            <person name="Munsterkotter M."/>
            <person name="Nagy L.G."/>
        </authorList>
    </citation>
    <scope>NUCLEOTIDE SEQUENCE [LARGE SCALE GENOMIC DNA]</scope>
    <source>
        <strain evidence="4">28-4</strain>
    </source>
</reference>
<feature type="transmembrane region" description="Helical" evidence="2">
    <location>
        <begin position="226"/>
        <end position="245"/>
    </location>
</feature>
<gene>
    <name evidence="4" type="ORF">ARMSODRAFT_164896</name>
</gene>
<evidence type="ECO:0000256" key="2">
    <source>
        <dbReference type="SAM" id="Phobius"/>
    </source>
</evidence>
<dbReference type="Pfam" id="PF20153">
    <property type="entry name" value="DUF6535"/>
    <property type="match status" value="1"/>
</dbReference>
<name>A0A2H3C2F4_9AGAR</name>
<evidence type="ECO:0000313" key="4">
    <source>
        <dbReference type="EMBL" id="PBK69476.1"/>
    </source>
</evidence>
<evidence type="ECO:0000313" key="5">
    <source>
        <dbReference type="Proteomes" id="UP000218334"/>
    </source>
</evidence>
<accession>A0A2H3C2F4</accession>
<keyword evidence="2" id="KW-1133">Transmembrane helix</keyword>
<keyword evidence="2" id="KW-0472">Membrane</keyword>